<evidence type="ECO:0000313" key="2">
    <source>
        <dbReference type="Proteomes" id="UP001143856"/>
    </source>
</evidence>
<name>A0ACC1NJB8_9PEZI</name>
<comment type="caution">
    <text evidence="1">The sequence shown here is derived from an EMBL/GenBank/DDBJ whole genome shotgun (WGS) entry which is preliminary data.</text>
</comment>
<keyword evidence="2" id="KW-1185">Reference proteome</keyword>
<evidence type="ECO:0000313" key="1">
    <source>
        <dbReference type="EMBL" id="KAJ2979030.1"/>
    </source>
</evidence>
<accession>A0ACC1NJB8</accession>
<reference evidence="1" key="1">
    <citation type="submission" date="2022-10" db="EMBL/GenBank/DDBJ databases">
        <title>Genome Sequence of Xylaria curta.</title>
        <authorList>
            <person name="Buettner E."/>
        </authorList>
    </citation>
    <scope>NUCLEOTIDE SEQUENCE</scope>
    <source>
        <strain evidence="1">Babe10</strain>
    </source>
</reference>
<proteinExistence type="predicted"/>
<protein>
    <submittedName>
        <fullName evidence="1">Uncharacterized protein</fullName>
    </submittedName>
</protein>
<dbReference type="EMBL" id="JAPDGR010001865">
    <property type="protein sequence ID" value="KAJ2979030.1"/>
    <property type="molecule type" value="Genomic_DNA"/>
</dbReference>
<gene>
    <name evidence="1" type="ORF">NUW58_g7308</name>
</gene>
<dbReference type="Proteomes" id="UP001143856">
    <property type="component" value="Unassembled WGS sequence"/>
</dbReference>
<sequence length="742" mass="81644">MTTTEAVVLILVVTMAVEYTDTDTNTSIQAKVNKRRASPGPYTHTDTHSHTLQRSQACPVRAGKFAFRRVRGRRCRGARAVGGKIRLARPSLAGVSTNEKESEKKRPGEEDESQERVKELLSSPESSSSSIIGLRPEQQRRLNGGKKDKKDGLPAIAVDRKQAYTIKLKEAYAKVLSEYNFTSQMSIQTGQQVEQAQQTPMDIQNIAISPRDDDVPNAQVRDTIVIEIRSPDSTLRAEGSTYSNSIEAGSSRRPRLRRRAKSRSKGFYNYDNLYSENHVRTADTDAIFEGDIAERDNDREVADLDHYSNTRKEVGVARPGLDCVANPIAGNVYCAYWKPSKSWYAAAMLPTGAFESIGINGSLSQTSLARYIPACYRSDKQERTVLGWESGYEDGGPKIYSRKFPMLHLKPLNLYDKASRVITGLKAAVNFTARLEAIQEQLSLRKEPTSVVGENIFVNTAVTEETGRMKSAPSVRVQDSNRSKEDNVELGMLLDPISPVTALESNKEQQSSNAAADLVDSNPELYATQLAQNPTSLLADATKLYCTLDDSDRPQTAADLDQERIPPLHTGSNLTVSTISRRLSQVCDEPLAESGMNISRAMCSPDTWPSVLVQKSTNRVSMQDDQPEALGGTRLKESREIREKKRASIDSSSENHVHNNPGGLEGLNHSVESGAAENPGYGTRKAFKADISYILGEPAEEMQTPAVLASTTQTVAKPPPFDCTLPLTTLPALRDTSTSRRV</sequence>
<organism evidence="1 2">
    <name type="scientific">Xylaria curta</name>
    <dbReference type="NCBI Taxonomy" id="42375"/>
    <lineage>
        <taxon>Eukaryota</taxon>
        <taxon>Fungi</taxon>
        <taxon>Dikarya</taxon>
        <taxon>Ascomycota</taxon>
        <taxon>Pezizomycotina</taxon>
        <taxon>Sordariomycetes</taxon>
        <taxon>Xylariomycetidae</taxon>
        <taxon>Xylariales</taxon>
        <taxon>Xylariaceae</taxon>
        <taxon>Xylaria</taxon>
    </lineage>
</organism>